<keyword evidence="1" id="KW-0812">Transmembrane</keyword>
<dbReference type="EMBL" id="JABMIG020000029">
    <property type="protein sequence ID" value="KAL3801021.1"/>
    <property type="molecule type" value="Genomic_DNA"/>
</dbReference>
<keyword evidence="1" id="KW-0472">Membrane</keyword>
<dbReference type="PANTHER" id="PTHR12224">
    <property type="entry name" value="BETA-1,4-MANNOSYL-GLYCOPROTEIN BETA-1,4-N-ACETYLGLUCOSAMINYL-TRANSFERASE"/>
    <property type="match status" value="1"/>
</dbReference>
<dbReference type="PANTHER" id="PTHR12224:SF0">
    <property type="entry name" value="BETA-1,4-MANNOSYL-GLYCOPROTEIN 4-BETA-N-ACETYLGLUCOSAMINYLTRANSFERASE"/>
    <property type="match status" value="1"/>
</dbReference>
<dbReference type="InterPro" id="IPR006813">
    <property type="entry name" value="Glyco_trans_17"/>
</dbReference>
<reference evidence="2 3" key="1">
    <citation type="journal article" date="2020" name="G3 (Bethesda)">
        <title>Improved Reference Genome for Cyclotella cryptica CCMP332, a Model for Cell Wall Morphogenesis, Salinity Adaptation, and Lipid Production in Diatoms (Bacillariophyta).</title>
        <authorList>
            <person name="Roberts W.R."/>
            <person name="Downey K.M."/>
            <person name="Ruck E.C."/>
            <person name="Traller J.C."/>
            <person name="Alverson A.J."/>
        </authorList>
    </citation>
    <scope>NUCLEOTIDE SEQUENCE [LARGE SCALE GENOMIC DNA]</scope>
    <source>
        <strain evidence="2 3">CCMP332</strain>
    </source>
</reference>
<evidence type="ECO:0000313" key="2">
    <source>
        <dbReference type="EMBL" id="KAL3801021.1"/>
    </source>
</evidence>
<sequence length="539" mass="61908">MISATLPPPSRRISTIAVLRILLPIAIFLFSLLPILLHNDTTSLYRTDGLQGPRRYVRRISNRKQVKSIHYSLNESDLLLPINSQESAPNVTFPPDIGIAGKSLLLHALTPRPIPDPLVNPAYEAQRCSKYFSFENYTKSFLSYNNNNATTNLPSHGTKQQQQRRRRRRLFLGSLLADDSWHALAAIAMESYGIYTAVAFVESNRTQTGSPRPLRFVHGTPEYNLLMERQLFGPSTQVMLDHFSYEGEVDGGGLIREHRQRAQIIELWKRGGMTVDDVGILTDADETPSRDFLRALQSCDFPELRVDQDCYAPKIVVASNVFEGSPECMTVTRKWMHPDVILGKCIEGIGEKEFELTVSQRQRAYAWRRDDYSAKFQYRGWPKEKKQYPLWNPADFRRDTGGFVIYYEDVDYLPFRMGHTGFHFHNYFETTHQLRTKYRTYGHPVKTADELAVAEIHPDLDLMTDCVLGRSVEKNKHATLSTSLAEFEGRIPVAYRLKGYSVARHLELRRILMEDERLRKNGTWHETEKAKASEAKFTA</sequence>
<evidence type="ECO:0000313" key="3">
    <source>
        <dbReference type="Proteomes" id="UP001516023"/>
    </source>
</evidence>
<comment type="caution">
    <text evidence="2">The sequence shown here is derived from an EMBL/GenBank/DDBJ whole genome shotgun (WGS) entry which is preliminary data.</text>
</comment>
<name>A0ABD3QN28_9STRA</name>
<organism evidence="2 3">
    <name type="scientific">Cyclotella cryptica</name>
    <dbReference type="NCBI Taxonomy" id="29204"/>
    <lineage>
        <taxon>Eukaryota</taxon>
        <taxon>Sar</taxon>
        <taxon>Stramenopiles</taxon>
        <taxon>Ochrophyta</taxon>
        <taxon>Bacillariophyta</taxon>
        <taxon>Coscinodiscophyceae</taxon>
        <taxon>Thalassiosirophycidae</taxon>
        <taxon>Stephanodiscales</taxon>
        <taxon>Stephanodiscaceae</taxon>
        <taxon>Cyclotella</taxon>
    </lineage>
</organism>
<proteinExistence type="predicted"/>
<dbReference type="AlphaFoldDB" id="A0ABD3QN28"/>
<keyword evidence="1" id="KW-1133">Transmembrane helix</keyword>
<gene>
    <name evidence="2" type="ORF">HJC23_002314</name>
</gene>
<evidence type="ECO:0000256" key="1">
    <source>
        <dbReference type="SAM" id="Phobius"/>
    </source>
</evidence>
<protein>
    <submittedName>
        <fullName evidence="2">Uncharacterized protein</fullName>
    </submittedName>
</protein>
<feature type="transmembrane region" description="Helical" evidence="1">
    <location>
        <begin position="17"/>
        <end position="37"/>
    </location>
</feature>
<dbReference type="Pfam" id="PF04724">
    <property type="entry name" value="Glyco_transf_17"/>
    <property type="match status" value="1"/>
</dbReference>
<keyword evidence="3" id="KW-1185">Reference proteome</keyword>
<accession>A0ABD3QN28</accession>
<dbReference type="Proteomes" id="UP001516023">
    <property type="component" value="Unassembled WGS sequence"/>
</dbReference>